<gene>
    <name evidence="1" type="ORF">SAMN05443549_1112</name>
</gene>
<evidence type="ECO:0000313" key="2">
    <source>
        <dbReference type="Proteomes" id="UP000184516"/>
    </source>
</evidence>
<protein>
    <submittedName>
        <fullName evidence="1">Uncharacterized protein</fullName>
    </submittedName>
</protein>
<keyword evidence="2" id="KW-1185">Reference proteome</keyword>
<name>A0A1M5PJ48_9FLAO</name>
<accession>A0A1M5PJ48</accession>
<evidence type="ECO:0000313" key="1">
    <source>
        <dbReference type="EMBL" id="SHH01812.1"/>
    </source>
</evidence>
<dbReference type="EMBL" id="FQWB01000011">
    <property type="protein sequence ID" value="SHH01812.1"/>
    <property type="molecule type" value="Genomic_DNA"/>
</dbReference>
<reference evidence="2" key="1">
    <citation type="submission" date="2016-11" db="EMBL/GenBank/DDBJ databases">
        <authorList>
            <person name="Varghese N."/>
            <person name="Submissions S."/>
        </authorList>
    </citation>
    <scope>NUCLEOTIDE SEQUENCE [LARGE SCALE GENOMIC DNA]</scope>
    <source>
        <strain evidence="2">DSM 19978</strain>
    </source>
</reference>
<organism evidence="1 2">
    <name type="scientific">Flavobacterium fluvii</name>
    <dbReference type="NCBI Taxonomy" id="468056"/>
    <lineage>
        <taxon>Bacteria</taxon>
        <taxon>Pseudomonadati</taxon>
        <taxon>Bacteroidota</taxon>
        <taxon>Flavobacteriia</taxon>
        <taxon>Flavobacteriales</taxon>
        <taxon>Flavobacteriaceae</taxon>
        <taxon>Flavobacterium</taxon>
    </lineage>
</organism>
<proteinExistence type="predicted"/>
<dbReference type="AlphaFoldDB" id="A0A1M5PJ48"/>
<dbReference type="Proteomes" id="UP000184516">
    <property type="component" value="Unassembled WGS sequence"/>
</dbReference>
<sequence>MNYNTQLCNTAWGKNYWRKLRSVRVFSKNCASNFFRSVGQEWPLKFKTSFYQRTEDVLFNENVISEMKQTKT</sequence>